<dbReference type="PANTHER" id="PTHR34693:SF1">
    <property type="entry name" value="PROTEIN PAR32"/>
    <property type="match status" value="1"/>
</dbReference>
<dbReference type="InterPro" id="IPR053203">
    <property type="entry name" value="Cisplatin_resist-associated"/>
</dbReference>
<dbReference type="PANTHER" id="PTHR34693">
    <property type="entry name" value="PROTEIN PAR32"/>
    <property type="match status" value="1"/>
</dbReference>
<dbReference type="AlphaFoldDB" id="A0A1E4TPG5"/>
<gene>
    <name evidence="2" type="ORF">PACTADRAFT_4559</name>
</gene>
<sequence>MSENQSQPEVYYSTGRGGHANMTKSLSPDLKPATSNMSNLTTSFSHDKEGKVIYSTGRGGAANMAHSNDIPEEPALVPQVSPTPLQPVYSTGRGGHGNIARNTNMDQSLEGDDNKGKSLVQKLRNIFK</sequence>
<reference evidence="3" key="1">
    <citation type="submission" date="2016-05" db="EMBL/GenBank/DDBJ databases">
        <title>Comparative genomics of biotechnologically important yeasts.</title>
        <authorList>
            <consortium name="DOE Joint Genome Institute"/>
            <person name="Riley R."/>
            <person name="Haridas S."/>
            <person name="Wolfe K.H."/>
            <person name="Lopes M.R."/>
            <person name="Hittinger C.T."/>
            <person name="Goker M."/>
            <person name="Salamov A."/>
            <person name="Wisecaver J."/>
            <person name="Long T.M."/>
            <person name="Aerts A.L."/>
            <person name="Barry K."/>
            <person name="Choi C."/>
            <person name="Clum A."/>
            <person name="Coughlan A.Y."/>
            <person name="Deshpande S."/>
            <person name="Douglass A.P."/>
            <person name="Hanson S.J."/>
            <person name="Klenk H.-P."/>
            <person name="Labutti K."/>
            <person name="Lapidus A."/>
            <person name="Lindquist E."/>
            <person name="Lipzen A."/>
            <person name="Meier-Kolthoff J.P."/>
            <person name="Ohm R.A."/>
            <person name="Otillar R.P."/>
            <person name="Pangilinan J."/>
            <person name="Peng Y."/>
            <person name="Rokas A."/>
            <person name="Rosa C.A."/>
            <person name="Scheuner C."/>
            <person name="Sibirny A.A."/>
            <person name="Slot J.C."/>
            <person name="Stielow J.B."/>
            <person name="Sun H."/>
            <person name="Kurtzman C.P."/>
            <person name="Blackwell M."/>
            <person name="Grigoriev I.V."/>
            <person name="Jeffries T.W."/>
        </authorList>
    </citation>
    <scope>NUCLEOTIDE SEQUENCE [LARGE SCALE GENOMIC DNA]</scope>
    <source>
        <strain evidence="3">NRRL Y-2460</strain>
    </source>
</reference>
<evidence type="ECO:0000313" key="2">
    <source>
        <dbReference type="EMBL" id="ODV93656.1"/>
    </source>
</evidence>
<evidence type="ECO:0000313" key="3">
    <source>
        <dbReference type="Proteomes" id="UP000094236"/>
    </source>
</evidence>
<dbReference type="InterPro" id="IPR022024">
    <property type="entry name" value="DUF3602"/>
</dbReference>
<accession>A0A1E4TPG5</accession>
<dbReference type="EMBL" id="KV454017">
    <property type="protein sequence ID" value="ODV93656.1"/>
    <property type="molecule type" value="Genomic_DNA"/>
</dbReference>
<feature type="region of interest" description="Disordered" evidence="1">
    <location>
        <begin position="73"/>
        <end position="117"/>
    </location>
</feature>
<dbReference type="Pfam" id="PF12223">
    <property type="entry name" value="DUF3602"/>
    <property type="match status" value="2"/>
</dbReference>
<feature type="compositionally biased region" description="Polar residues" evidence="1">
    <location>
        <begin position="33"/>
        <end position="44"/>
    </location>
</feature>
<evidence type="ECO:0000256" key="1">
    <source>
        <dbReference type="SAM" id="MobiDB-lite"/>
    </source>
</evidence>
<organism evidence="2 3">
    <name type="scientific">Pachysolen tannophilus NRRL Y-2460</name>
    <dbReference type="NCBI Taxonomy" id="669874"/>
    <lineage>
        <taxon>Eukaryota</taxon>
        <taxon>Fungi</taxon>
        <taxon>Dikarya</taxon>
        <taxon>Ascomycota</taxon>
        <taxon>Saccharomycotina</taxon>
        <taxon>Pichiomycetes</taxon>
        <taxon>Pachysolenaceae</taxon>
        <taxon>Pachysolen</taxon>
    </lineage>
</organism>
<keyword evidence="3" id="KW-1185">Reference proteome</keyword>
<dbReference type="Proteomes" id="UP000094236">
    <property type="component" value="Unassembled WGS sequence"/>
</dbReference>
<protein>
    <submittedName>
        <fullName evidence="2">Uncharacterized protein</fullName>
    </submittedName>
</protein>
<proteinExistence type="predicted"/>
<feature type="region of interest" description="Disordered" evidence="1">
    <location>
        <begin position="1"/>
        <end position="44"/>
    </location>
</feature>
<name>A0A1E4TPG5_PACTA</name>
<dbReference type="OrthoDB" id="3063476at2759"/>